<feature type="region of interest" description="Disordered" evidence="2">
    <location>
        <begin position="72"/>
        <end position="98"/>
    </location>
</feature>
<dbReference type="Proteomes" id="UP000001551">
    <property type="component" value="Chromosome"/>
</dbReference>
<dbReference type="STRING" id="663278.Ethha_2119"/>
<gene>
    <name evidence="3" type="ordered locus">Ethha_2119</name>
</gene>
<feature type="compositionally biased region" description="Acidic residues" evidence="2">
    <location>
        <begin position="85"/>
        <end position="98"/>
    </location>
</feature>
<dbReference type="KEGG" id="eha:Ethha_2119"/>
<dbReference type="InterPro" id="IPR007169">
    <property type="entry name" value="RemA-like"/>
</dbReference>
<evidence type="ECO:0000313" key="4">
    <source>
        <dbReference type="Proteomes" id="UP000001551"/>
    </source>
</evidence>
<dbReference type="eggNOG" id="COG2052">
    <property type="taxonomic scope" value="Bacteria"/>
</dbReference>
<proteinExistence type="inferred from homology"/>
<protein>
    <recommendedName>
        <fullName evidence="1">Putative regulatory protein Ethha_2119</fullName>
    </recommendedName>
</protein>
<dbReference type="NCBIfam" id="NF046064">
    <property type="entry name" value="MtxBflmRegRemA"/>
    <property type="match status" value="1"/>
</dbReference>
<dbReference type="AlphaFoldDB" id="E6U3N6"/>
<dbReference type="HOGENOM" id="CLU_165326_0_0_9"/>
<sequence length="98" mass="10475">MKLINIGFGNMVSASRLVAIVSPESAPVKRIVQDARKRGSLIDATYGRRTRAVIITDSDHVILSAVQPETVANRLSEERGGADAPETDAAEGEQDENA</sequence>
<name>E6U3N6_ETHHY</name>
<dbReference type="EMBL" id="CP002400">
    <property type="protein sequence ID" value="ADU27636.1"/>
    <property type="molecule type" value="Genomic_DNA"/>
</dbReference>
<dbReference type="HAMAP" id="MF_01503">
    <property type="entry name" value="RemA"/>
    <property type="match status" value="1"/>
</dbReference>
<dbReference type="PANTHER" id="PTHR38449:SF1">
    <property type="entry name" value="REGULATORY PROTEIN SSL2874-RELATED"/>
    <property type="match status" value="1"/>
</dbReference>
<accession>E6U3N6</accession>
<dbReference type="RefSeq" id="WP_013485984.1">
    <property type="nucleotide sequence ID" value="NC_014828.1"/>
</dbReference>
<dbReference type="Pfam" id="PF04025">
    <property type="entry name" value="RemA-like"/>
    <property type="match status" value="1"/>
</dbReference>
<keyword evidence="4" id="KW-1185">Reference proteome</keyword>
<organism evidence="3 4">
    <name type="scientific">Ethanoligenens harbinense (strain DSM 18485 / JCM 12961 / CGMCC 1.5033 / YUAN-3)</name>
    <dbReference type="NCBI Taxonomy" id="663278"/>
    <lineage>
        <taxon>Bacteria</taxon>
        <taxon>Bacillati</taxon>
        <taxon>Bacillota</taxon>
        <taxon>Clostridia</taxon>
        <taxon>Eubacteriales</taxon>
        <taxon>Oscillospiraceae</taxon>
        <taxon>Ethanoligenens</taxon>
    </lineage>
</organism>
<comment type="similarity">
    <text evidence="1">Belongs to the RemA family.</text>
</comment>
<evidence type="ECO:0000313" key="3">
    <source>
        <dbReference type="EMBL" id="ADU27636.1"/>
    </source>
</evidence>
<dbReference type="NCBIfam" id="NF003315">
    <property type="entry name" value="PRK04323.1"/>
    <property type="match status" value="1"/>
</dbReference>
<evidence type="ECO:0000256" key="1">
    <source>
        <dbReference type="HAMAP-Rule" id="MF_01503"/>
    </source>
</evidence>
<dbReference type="PANTHER" id="PTHR38449">
    <property type="entry name" value="REGULATORY PROTEIN TM_1690-RELATED"/>
    <property type="match status" value="1"/>
</dbReference>
<evidence type="ECO:0000256" key="2">
    <source>
        <dbReference type="SAM" id="MobiDB-lite"/>
    </source>
</evidence>
<reference evidence="3 4" key="1">
    <citation type="submission" date="2010-12" db="EMBL/GenBank/DDBJ databases">
        <title>Complete sequence of Ethanoligenens harbinense YUAN-3.</title>
        <authorList>
            <person name="Lucas S."/>
            <person name="Copeland A."/>
            <person name="Lapidus A."/>
            <person name="Cheng J.-F."/>
            <person name="Bruce D."/>
            <person name="Goodwin L."/>
            <person name="Pitluck S."/>
            <person name="Chertkov O."/>
            <person name="Misra M."/>
            <person name="Detter J.C."/>
            <person name="Han C."/>
            <person name="Tapia R."/>
            <person name="Land M."/>
            <person name="Hauser L."/>
            <person name="Jeffries C."/>
            <person name="Kyrpides N."/>
            <person name="Ivanova N."/>
            <person name="Mikhailova N."/>
            <person name="Wang A."/>
            <person name="Mouttaki H."/>
            <person name="He Z."/>
            <person name="Zhou J."/>
            <person name="Hemme C.L."/>
            <person name="Woyke T."/>
        </authorList>
    </citation>
    <scope>NUCLEOTIDE SEQUENCE [LARGE SCALE GENOMIC DNA]</scope>
    <source>
        <strain evidence="4">DSM 18485 / JCM 12961 / CGMCC 1.5033 / YUAN-3</strain>
    </source>
</reference>